<dbReference type="GeneTree" id="ENSGT01100000264774"/>
<dbReference type="Gene3D" id="1.10.238.10">
    <property type="entry name" value="EF-hand"/>
    <property type="match status" value="1"/>
</dbReference>
<dbReference type="Ensembl" id="ENSAPET00000007199.1">
    <property type="protein sequence ID" value="ENSAPEP00000007015.1"/>
    <property type="gene ID" value="ENSAPEG00000004926.1"/>
</dbReference>
<reference evidence="4" key="2">
    <citation type="submission" date="2025-08" db="UniProtKB">
        <authorList>
            <consortium name="Ensembl"/>
        </authorList>
    </citation>
    <scope>IDENTIFICATION</scope>
</reference>
<evidence type="ECO:0000256" key="1">
    <source>
        <dbReference type="ARBA" id="ARBA00022723"/>
    </source>
</evidence>
<dbReference type="GO" id="GO:0005509">
    <property type="term" value="F:calcium ion binding"/>
    <property type="evidence" value="ECO:0007669"/>
    <property type="project" value="InterPro"/>
</dbReference>
<dbReference type="PROSITE" id="PS00018">
    <property type="entry name" value="EF_HAND_1"/>
    <property type="match status" value="1"/>
</dbReference>
<keyword evidence="1" id="KW-0479">Metal-binding</keyword>
<proteinExistence type="predicted"/>
<dbReference type="PROSITE" id="PS50222">
    <property type="entry name" value="EF_HAND_2"/>
    <property type="match status" value="1"/>
</dbReference>
<dbReference type="SUPFAM" id="SSF47473">
    <property type="entry name" value="EF-hand"/>
    <property type="match status" value="1"/>
</dbReference>
<sequence length="113" mass="12641">YRDLSVRNDTTTEQPWRTTMSTVAEILTSLKVLFTEYAGKSGNKETLSKRELAEIKAEIKDFFDLLDEDGDGEVDFKEFVNFALCQCILQGKSIPMKGGSVFDPGIITDSPHT</sequence>
<dbReference type="InterPro" id="IPR018247">
    <property type="entry name" value="EF_Hand_1_Ca_BS"/>
</dbReference>
<evidence type="ECO:0000256" key="2">
    <source>
        <dbReference type="ARBA" id="ARBA00022837"/>
    </source>
</evidence>
<evidence type="ECO:0000313" key="4">
    <source>
        <dbReference type="Ensembl" id="ENSAPEP00000007015.1"/>
    </source>
</evidence>
<dbReference type="InterPro" id="IPR011992">
    <property type="entry name" value="EF-hand-dom_pair"/>
</dbReference>
<name>A0A3P8S4U0_AMPPE</name>
<evidence type="ECO:0000259" key="3">
    <source>
        <dbReference type="PROSITE" id="PS50222"/>
    </source>
</evidence>
<dbReference type="InterPro" id="IPR002048">
    <property type="entry name" value="EF_hand_dom"/>
</dbReference>
<dbReference type="STRING" id="161767.ENSAPEP00000007015"/>
<protein>
    <recommendedName>
        <fullName evidence="3">EF-hand domain-containing protein</fullName>
    </recommendedName>
</protein>
<dbReference type="AlphaFoldDB" id="A0A3P8S4U0"/>
<evidence type="ECO:0000313" key="5">
    <source>
        <dbReference type="Proteomes" id="UP000265080"/>
    </source>
</evidence>
<reference evidence="4 5" key="1">
    <citation type="submission" date="2018-03" db="EMBL/GenBank/DDBJ databases">
        <title>Finding Nemo's genes: A chromosome-scale reference assembly of the genome of the orange clownfish Amphiprion percula.</title>
        <authorList>
            <person name="Lehmann R."/>
        </authorList>
    </citation>
    <scope>NUCLEOTIDE SEQUENCE</scope>
</reference>
<dbReference type="InterPro" id="IPR013787">
    <property type="entry name" value="S100_Ca-bd_sub"/>
</dbReference>
<keyword evidence="5" id="KW-1185">Reference proteome</keyword>
<dbReference type="Pfam" id="PF01023">
    <property type="entry name" value="S_100"/>
    <property type="match status" value="1"/>
</dbReference>
<keyword evidence="2" id="KW-0106">Calcium</keyword>
<dbReference type="SMART" id="SM00054">
    <property type="entry name" value="EFh"/>
    <property type="match status" value="1"/>
</dbReference>
<reference evidence="4" key="3">
    <citation type="submission" date="2025-09" db="UniProtKB">
        <authorList>
            <consortium name="Ensembl"/>
        </authorList>
    </citation>
    <scope>IDENTIFICATION</scope>
</reference>
<dbReference type="Proteomes" id="UP000265080">
    <property type="component" value="Chromosome 7"/>
</dbReference>
<organism evidence="4 5">
    <name type="scientific">Amphiprion percula</name>
    <name type="common">Orange clownfish</name>
    <name type="synonym">Lutjanus percula</name>
    <dbReference type="NCBI Taxonomy" id="161767"/>
    <lineage>
        <taxon>Eukaryota</taxon>
        <taxon>Metazoa</taxon>
        <taxon>Chordata</taxon>
        <taxon>Craniata</taxon>
        <taxon>Vertebrata</taxon>
        <taxon>Euteleostomi</taxon>
        <taxon>Actinopterygii</taxon>
        <taxon>Neopterygii</taxon>
        <taxon>Teleostei</taxon>
        <taxon>Neoteleostei</taxon>
        <taxon>Acanthomorphata</taxon>
        <taxon>Ovalentaria</taxon>
        <taxon>Pomacentridae</taxon>
        <taxon>Amphiprion</taxon>
    </lineage>
</organism>
<feature type="domain" description="EF-hand" evidence="3">
    <location>
        <begin position="54"/>
        <end position="89"/>
    </location>
</feature>
<accession>A0A3P8S4U0</accession>